<organism evidence="1 2">
    <name type="scientific">Roseburia intestinalis L1-82</name>
    <dbReference type="NCBI Taxonomy" id="536231"/>
    <lineage>
        <taxon>Bacteria</taxon>
        <taxon>Bacillati</taxon>
        <taxon>Bacillota</taxon>
        <taxon>Clostridia</taxon>
        <taxon>Lachnospirales</taxon>
        <taxon>Lachnospiraceae</taxon>
        <taxon>Roseburia</taxon>
    </lineage>
</organism>
<comment type="caution">
    <text evidence="1">The sequence shown here is derived from an EMBL/GenBank/DDBJ whole genome shotgun (WGS) entry which is preliminary data.</text>
</comment>
<dbReference type="HOGENOM" id="CLU_355217_0_0_9"/>
<sequence length="790" mass="95366">MAHESVKRVYNKEYLRGHKALGDKTMDKLSIWDSEHILDKISLCTLEKGQKIERKKTTDFPLPDILKDFYRDAEICGDFYSKENLKLLYDEYNEKQEHIGITVEQLQQDGWILVMYDRWSSSLKSLSIWEKIVIDNEYKDEKIIRFLVWLGKKARKKYNIKISDPENKLEKWRGLYRDLPDVDWFVQQHYLVMENNNYYAYRAYTYWNEIDQALAGLWLEWKEEKSAEWMKLARALHGTYDIFKYLDYGERRNLFLYIQDEFFYKMDIPNWEQTNEFYRKKRLFESAGYLKNPDKYNHVGLWCGNRVLDRKNYNQYGFEYYRNEDVHEYDSMLILYPMLLYMEWGTDGDSKSFCGQLEKYDEICQFYMFYHYSPSLLYEMFVTKGTFYMAFRELVRCQRNSLLSEEIFEHTVVEIVQKIFEEGCKRKNFLNGQQIGMCLLDLMYIKTQKKYHEDSLLVKIIDLVGTKTYFEVIWKDMHSYFQELFKLENTVEWVNAYHLILICIKRWFYMKPDRQECGYFDDFLEVVWEGYQIVFNRGEHIKFLDVSYLEPEICNSLYEKYIQKNNSSEKRKRLFARIDLDNAEDTIPYYYFKKLLEILYNILDMQEEKDEVVKSVFIEVLEQALLKEQAAEGKKNRAYFEYSYMQIYSAEDIIAKCIKTLSSTNNSEKYIMEQLLERDIPDLLVYFEAAADEEFKTKLIDKINEKAAIDSLNVFHDERAIDIVLDNKIASLYPAVQDLIEKKLAGWKKNNLPEKSDVVRYALHQKWRLKYIRGEYKSILETSYEKSTIN</sequence>
<dbReference type="EMBL" id="ABYJ02000123">
    <property type="protein sequence ID" value="EEV00418.1"/>
    <property type="molecule type" value="Genomic_DNA"/>
</dbReference>
<name>C7GCN5_9FIRM</name>
<evidence type="ECO:0000313" key="1">
    <source>
        <dbReference type="EMBL" id="EEV00418.1"/>
    </source>
</evidence>
<dbReference type="Proteomes" id="UP000004828">
    <property type="component" value="Unassembled WGS sequence"/>
</dbReference>
<evidence type="ECO:0000313" key="2">
    <source>
        <dbReference type="Proteomes" id="UP000004828"/>
    </source>
</evidence>
<protein>
    <submittedName>
        <fullName evidence="1">Uncharacterized protein</fullName>
    </submittedName>
</protein>
<accession>C7GCN5</accession>
<proteinExistence type="predicted"/>
<gene>
    <name evidence="1" type="ORF">ROSINTL182_07673</name>
</gene>
<reference evidence="1 2" key="1">
    <citation type="submission" date="2009-08" db="EMBL/GenBank/DDBJ databases">
        <authorList>
            <person name="Weinstock G."/>
            <person name="Sodergren E."/>
            <person name="Clifton S."/>
            <person name="Fulton L."/>
            <person name="Fulton B."/>
            <person name="Courtney L."/>
            <person name="Fronick C."/>
            <person name="Harrison M."/>
            <person name="Strong C."/>
            <person name="Farmer C."/>
            <person name="Delahaunty K."/>
            <person name="Markovic C."/>
            <person name="Hall O."/>
            <person name="Minx P."/>
            <person name="Tomlinson C."/>
            <person name="Mitreva M."/>
            <person name="Nelson J."/>
            <person name="Hou S."/>
            <person name="Wollam A."/>
            <person name="Pepin K.H."/>
            <person name="Johnson M."/>
            <person name="Bhonagiri V."/>
            <person name="Nash W.E."/>
            <person name="Warren W."/>
            <person name="Chinwalla A."/>
            <person name="Mardis E.R."/>
            <person name="Wilson R.K."/>
        </authorList>
    </citation>
    <scope>NUCLEOTIDE SEQUENCE [LARGE SCALE GENOMIC DNA]</scope>
    <source>
        <strain evidence="1 2">L1-82</strain>
    </source>
</reference>
<dbReference type="AlphaFoldDB" id="C7GCN5"/>